<evidence type="ECO:0000259" key="2">
    <source>
        <dbReference type="Pfam" id="PF13231"/>
    </source>
</evidence>
<feature type="transmembrane region" description="Helical" evidence="1">
    <location>
        <begin position="295"/>
        <end position="313"/>
    </location>
</feature>
<name>A0A7W9STT0_ARMRO</name>
<evidence type="ECO:0000256" key="1">
    <source>
        <dbReference type="SAM" id="Phobius"/>
    </source>
</evidence>
<dbReference type="EMBL" id="JACHGW010000003">
    <property type="protein sequence ID" value="MBB6051898.1"/>
    <property type="molecule type" value="Genomic_DNA"/>
</dbReference>
<organism evidence="3 4">
    <name type="scientific">Armatimonas rosea</name>
    <dbReference type="NCBI Taxonomy" id="685828"/>
    <lineage>
        <taxon>Bacteria</taxon>
        <taxon>Bacillati</taxon>
        <taxon>Armatimonadota</taxon>
        <taxon>Armatimonadia</taxon>
        <taxon>Armatimonadales</taxon>
        <taxon>Armatimonadaceae</taxon>
        <taxon>Armatimonas</taxon>
    </lineage>
</organism>
<dbReference type="RefSeq" id="WP_184199817.1">
    <property type="nucleotide sequence ID" value="NZ_JACHGW010000003.1"/>
</dbReference>
<feature type="transmembrane region" description="Helical" evidence="1">
    <location>
        <begin position="266"/>
        <end position="283"/>
    </location>
</feature>
<dbReference type="PANTHER" id="PTHR41710">
    <property type="entry name" value="GLYCOSYL TRANSFERASE, FAMILY 39"/>
    <property type="match status" value="1"/>
</dbReference>
<protein>
    <submittedName>
        <fullName evidence="3">Uncharacterized protein (TIGR03663 family)</fullName>
    </submittedName>
</protein>
<evidence type="ECO:0000313" key="4">
    <source>
        <dbReference type="Proteomes" id="UP000520814"/>
    </source>
</evidence>
<feature type="transmembrane region" description="Helical" evidence="1">
    <location>
        <begin position="86"/>
        <end position="104"/>
    </location>
</feature>
<evidence type="ECO:0000313" key="3">
    <source>
        <dbReference type="EMBL" id="MBB6051898.1"/>
    </source>
</evidence>
<feature type="domain" description="Glycosyltransferase RgtA/B/C/D-like" evidence="2">
    <location>
        <begin position="83"/>
        <end position="211"/>
    </location>
</feature>
<comment type="caution">
    <text evidence="3">The sequence shown here is derived from an EMBL/GenBank/DDBJ whole genome shotgun (WGS) entry which is preliminary data.</text>
</comment>
<dbReference type="AlphaFoldDB" id="A0A7W9STT0"/>
<sequence>MRRFASAGLALFLLGLALLLRLPQLGNRPFHADEAVHAVKFRELWEHGRYRYDPNEFHGPTIYYAALPTVAASGHKTFVALQEADLRLVIALVGAALVPLFLLLRKPLGTSAVLWAGLFAALSPALVFYSRYFIQEVFLVVFTLVFLASVTLKKPIAAGIAAGLMVATKETAVLTFFAAGVAWLLVSRKRPTLGRSFWLALGVAITVACVALYGCYRPLPTEARPNPLQYFQAYTPWLHRAAGEELHKNPWFDYLERFFWHRREGVPLWSESLILLLGIFGALKPPTTAERPFVRFLALFTLFLTVGYSLIPYKTPWCALNFLMPLTLLAGVGVAGLIERAAKLPAKALITGLILLASAHLGWLSYQTSFVHFASNKNPYVFSPTVPDVVKLKTRIEDLAKVHPDHEKLVIKVLSKDGYYWPLPWYLRRFENIGYWTQLPADPDAPLVLASPEFDEALTPKLKDHIMTGFFALRPDASYELFVKMNLWEPYLKQRGPVEDEE</sequence>
<reference evidence="3 4" key="1">
    <citation type="submission" date="2020-08" db="EMBL/GenBank/DDBJ databases">
        <title>Genomic Encyclopedia of Type Strains, Phase IV (KMG-IV): sequencing the most valuable type-strain genomes for metagenomic binning, comparative biology and taxonomic classification.</title>
        <authorList>
            <person name="Goeker M."/>
        </authorList>
    </citation>
    <scope>NUCLEOTIDE SEQUENCE [LARGE SCALE GENOMIC DNA]</scope>
    <source>
        <strain evidence="3 4">DSM 23562</strain>
    </source>
</reference>
<dbReference type="PANTHER" id="PTHR41710:SF2">
    <property type="entry name" value="GLYCOSYL TRANSFERASE FAMILY 39_83 DOMAIN-CONTAINING PROTEIN"/>
    <property type="match status" value="1"/>
</dbReference>
<feature type="transmembrane region" description="Helical" evidence="1">
    <location>
        <begin position="319"/>
        <end position="337"/>
    </location>
</feature>
<keyword evidence="1" id="KW-0812">Transmembrane</keyword>
<accession>A0A7W9STT0</accession>
<feature type="transmembrane region" description="Helical" evidence="1">
    <location>
        <begin position="349"/>
        <end position="366"/>
    </location>
</feature>
<dbReference type="InterPro" id="IPR038731">
    <property type="entry name" value="RgtA/B/C-like"/>
</dbReference>
<dbReference type="InterPro" id="IPR019962">
    <property type="entry name" value="CHP03663"/>
</dbReference>
<keyword evidence="1" id="KW-0472">Membrane</keyword>
<feature type="transmembrane region" description="Helical" evidence="1">
    <location>
        <begin position="110"/>
        <end position="129"/>
    </location>
</feature>
<dbReference type="Pfam" id="PF13231">
    <property type="entry name" value="PMT_2"/>
    <property type="match status" value="1"/>
</dbReference>
<dbReference type="NCBIfam" id="TIGR03663">
    <property type="entry name" value="flippase activity-associated protein Agl23"/>
    <property type="match status" value="1"/>
</dbReference>
<feature type="transmembrane region" description="Helical" evidence="1">
    <location>
        <begin position="158"/>
        <end position="185"/>
    </location>
</feature>
<proteinExistence type="predicted"/>
<dbReference type="Proteomes" id="UP000520814">
    <property type="component" value="Unassembled WGS sequence"/>
</dbReference>
<keyword evidence="1" id="KW-1133">Transmembrane helix</keyword>
<feature type="transmembrane region" description="Helical" evidence="1">
    <location>
        <begin position="136"/>
        <end position="152"/>
    </location>
</feature>
<gene>
    <name evidence="3" type="ORF">HNQ39_003708</name>
</gene>
<feature type="transmembrane region" description="Helical" evidence="1">
    <location>
        <begin position="197"/>
        <end position="219"/>
    </location>
</feature>
<keyword evidence="4" id="KW-1185">Reference proteome</keyword>